<feature type="domain" description="Heterokaryon incompatibility" evidence="1">
    <location>
        <begin position="206"/>
        <end position="386"/>
    </location>
</feature>
<gene>
    <name evidence="2" type="ORF">TWF694_001417</name>
</gene>
<evidence type="ECO:0000313" key="3">
    <source>
        <dbReference type="Proteomes" id="UP001365542"/>
    </source>
</evidence>
<name>A0AAV9XUX8_9PEZI</name>
<organism evidence="2 3">
    <name type="scientific">Orbilia ellipsospora</name>
    <dbReference type="NCBI Taxonomy" id="2528407"/>
    <lineage>
        <taxon>Eukaryota</taxon>
        <taxon>Fungi</taxon>
        <taxon>Dikarya</taxon>
        <taxon>Ascomycota</taxon>
        <taxon>Pezizomycotina</taxon>
        <taxon>Orbiliomycetes</taxon>
        <taxon>Orbiliales</taxon>
        <taxon>Orbiliaceae</taxon>
        <taxon>Orbilia</taxon>
    </lineage>
</organism>
<reference evidence="2 3" key="1">
    <citation type="submission" date="2019-10" db="EMBL/GenBank/DDBJ databases">
        <authorList>
            <person name="Palmer J.M."/>
        </authorList>
    </citation>
    <scope>NUCLEOTIDE SEQUENCE [LARGE SCALE GENOMIC DNA]</scope>
    <source>
        <strain evidence="2 3">TWF694</strain>
    </source>
</reference>
<dbReference type="AlphaFoldDB" id="A0AAV9XUX8"/>
<dbReference type="EMBL" id="JAVHJO010000001">
    <property type="protein sequence ID" value="KAK6544732.1"/>
    <property type="molecule type" value="Genomic_DNA"/>
</dbReference>
<sequence length="765" mass="87233">MSSLSNQRCKACKKLPLATMFAEEAVERKMGLLSDYSDPTCQFCQLIETAVSRAGWNFNKLCSPTDNEEVPELFVQSKSPLSVKHDGHIQHLEPRLQIALNIQPPGYQAGRPTIREFDRNPNRFIIAEIELLPDEGERRIFQRRSTGTIVDPKLVNSWIEECNGHKHSKKSLKTRSTNSLFLDKDGFLLVDVIDLQLVRLSEPADYVALSYVWGEIKPFIMTSKNIDKLKDVRDSLSETNVARLSLEAGADGEWRNKITGVISKRKLPRTILDAMEFTRRLGIRYFWVDHLCITQDNAEEMALMIGRMDDIYDNATVTLIGASGPNSEVGLMGVNPRSEGLPIKQTAIVDDSAGEEVTLNLAICPQSLTEEIRRTKWNTRCWTYQEQCLSQRCVYFTPNEVFFNCSEMQRREAYVLQQPDGNYSHLQVRTGPPWWNRKYRNDPDPSPYRYMGDLAENGMNIREYQTAVQDYALRELTYKGDVFNAFEGIYNHFNGGGGQEERLPIGRTKGFPLHFLWQAILWFPAHSATKRVVGNEPPEQKLPRSFSSWSWTYWTGQVDFVFMAESLWLSRNISLAPLRQKQPQIHSAIPRWYYSDGSGHGYDSCDAWRPAADAGSNSSEFLKTKTFLEERLGFDALTLVSQSLPLLPDKSLRDGDLGFPAAYIPASDKVVHLEKVPVKQACPLKIDGHDGEFRYDSIDNKEDVEEFILVVAAETIHETPRTVSILLGLVTKDGISRRVGLGYLYYRKNPESEGLPWQYRYFQVA</sequence>
<keyword evidence="3" id="KW-1185">Reference proteome</keyword>
<dbReference type="PANTHER" id="PTHR33112">
    <property type="entry name" value="DOMAIN PROTEIN, PUTATIVE-RELATED"/>
    <property type="match status" value="1"/>
</dbReference>
<accession>A0AAV9XUX8</accession>
<dbReference type="Pfam" id="PF06985">
    <property type="entry name" value="HET"/>
    <property type="match status" value="1"/>
</dbReference>
<dbReference type="InterPro" id="IPR010730">
    <property type="entry name" value="HET"/>
</dbReference>
<protein>
    <recommendedName>
        <fullName evidence="1">Heterokaryon incompatibility domain-containing protein</fullName>
    </recommendedName>
</protein>
<evidence type="ECO:0000259" key="1">
    <source>
        <dbReference type="Pfam" id="PF06985"/>
    </source>
</evidence>
<proteinExistence type="predicted"/>
<evidence type="ECO:0000313" key="2">
    <source>
        <dbReference type="EMBL" id="KAK6544732.1"/>
    </source>
</evidence>
<dbReference type="Proteomes" id="UP001365542">
    <property type="component" value="Unassembled WGS sequence"/>
</dbReference>
<dbReference type="PANTHER" id="PTHR33112:SF12">
    <property type="entry name" value="HETEROKARYON INCOMPATIBILITY DOMAIN-CONTAINING PROTEIN"/>
    <property type="match status" value="1"/>
</dbReference>
<comment type="caution">
    <text evidence="2">The sequence shown here is derived from an EMBL/GenBank/DDBJ whole genome shotgun (WGS) entry which is preliminary data.</text>
</comment>